<accession>A0A0M7B6F6</accession>
<dbReference type="PANTHER" id="PTHR30003:SF0">
    <property type="entry name" value="GLYCOLATE PERMEASE GLCA-RELATED"/>
    <property type="match status" value="1"/>
</dbReference>
<feature type="transmembrane region" description="Helical" evidence="8">
    <location>
        <begin position="271"/>
        <end position="289"/>
    </location>
</feature>
<evidence type="ECO:0000313" key="9">
    <source>
        <dbReference type="EMBL" id="CUH34895.1"/>
    </source>
</evidence>
<feature type="transmembrane region" description="Helical" evidence="8">
    <location>
        <begin position="210"/>
        <end position="227"/>
    </location>
</feature>
<dbReference type="OrthoDB" id="9761056at2"/>
<comment type="function">
    <text evidence="8">Uptake of L-lactate across the membrane. Can also transport D-lactate and glycolate.</text>
</comment>
<evidence type="ECO:0000256" key="5">
    <source>
        <dbReference type="ARBA" id="ARBA00022692"/>
    </source>
</evidence>
<dbReference type="Pfam" id="PF02652">
    <property type="entry name" value="Lactate_perm"/>
    <property type="match status" value="2"/>
</dbReference>
<evidence type="ECO:0000256" key="3">
    <source>
        <dbReference type="ARBA" id="ARBA00022448"/>
    </source>
</evidence>
<keyword evidence="8" id="KW-0997">Cell inner membrane</keyword>
<comment type="caution">
    <text evidence="8">Lacks conserved residue(s) required for the propagation of feature annotation.</text>
</comment>
<keyword evidence="4" id="KW-1003">Cell membrane</keyword>
<feature type="transmembrane region" description="Helical" evidence="8">
    <location>
        <begin position="390"/>
        <end position="412"/>
    </location>
</feature>
<gene>
    <name evidence="9" type="primary">glcA</name>
    <name evidence="9" type="ORF">JSE7799_01072</name>
</gene>
<dbReference type="EMBL" id="CYPR01000060">
    <property type="protein sequence ID" value="CUH34895.1"/>
    <property type="molecule type" value="Genomic_DNA"/>
</dbReference>
<feature type="transmembrane region" description="Helical" evidence="8">
    <location>
        <begin position="350"/>
        <end position="370"/>
    </location>
</feature>
<evidence type="ECO:0000256" key="7">
    <source>
        <dbReference type="ARBA" id="ARBA00023136"/>
    </source>
</evidence>
<comment type="subcellular location">
    <subcellularLocation>
        <location evidence="8">Cell inner membrane</location>
        <topology evidence="8">Multi-pass membrane protein</topology>
    </subcellularLocation>
    <subcellularLocation>
        <location evidence="1">Cell membrane</location>
        <topology evidence="1">Multi-pass membrane protein</topology>
    </subcellularLocation>
</comment>
<keyword evidence="6 8" id="KW-1133">Transmembrane helix</keyword>
<sequence>MLSALAAAPIAAVLVLMLLGGWSAAGAGSVGAGLAIVLALAAFDPAPGAARMLMGAAAEAGFTTATILWIIWPALCIHALQTGTGRIAMLQAALERLSGDNVARTLLIGWFFALFMEGAAGFGAPVALAAPLLVSLGLPPVRALTIALIGHAAGVSFGAVGTPILPQIAATDLSGRALAVVPALLHGALGWVLMLALLREMGAWRWRLGLVAALAFFVPYVALALLFGPELPTLGGALIGGVGFALFLRIRGGAASSGGGATSPGDLAMAFAPYLTLVVLIVVARLPGLREVLANADLSWGLWERFSGTFAPLYHPGTLLAVSFLGGWALQRPAFAEVRGAIGRGTRQVLPVVPALLVMLVLARILVHAGMIDQLARDAAKAFSGIWPPIAPLVGMLGTFVTGSATTSNILFTELQARIASELNLSLLLVLGAQTFGAAVGNIVCPHNVVAGCATIGLVGREGEILRRTLPVGLLYGLLGGGLVWLLSVVGLF</sequence>
<feature type="transmembrane region" description="Helical" evidence="8">
    <location>
        <begin position="177"/>
        <end position="198"/>
    </location>
</feature>
<evidence type="ECO:0000256" key="4">
    <source>
        <dbReference type="ARBA" id="ARBA00022475"/>
    </source>
</evidence>
<keyword evidence="10" id="KW-1185">Reference proteome</keyword>
<dbReference type="GO" id="GO:0015129">
    <property type="term" value="F:lactate transmembrane transporter activity"/>
    <property type="evidence" value="ECO:0007669"/>
    <property type="project" value="UniProtKB-UniRule"/>
</dbReference>
<dbReference type="PANTHER" id="PTHR30003">
    <property type="entry name" value="L-LACTATE PERMEASE"/>
    <property type="match status" value="1"/>
</dbReference>
<evidence type="ECO:0000256" key="1">
    <source>
        <dbReference type="ARBA" id="ARBA00004651"/>
    </source>
</evidence>
<feature type="transmembrane region" description="Helical" evidence="8">
    <location>
        <begin position="474"/>
        <end position="492"/>
    </location>
</feature>
<organism evidence="9 10">
    <name type="scientific">Jannaschia seosinensis</name>
    <dbReference type="NCBI Taxonomy" id="313367"/>
    <lineage>
        <taxon>Bacteria</taxon>
        <taxon>Pseudomonadati</taxon>
        <taxon>Pseudomonadota</taxon>
        <taxon>Alphaproteobacteria</taxon>
        <taxon>Rhodobacterales</taxon>
        <taxon>Roseobacteraceae</taxon>
        <taxon>Jannaschia</taxon>
    </lineage>
</organism>
<comment type="similarity">
    <text evidence="2 8">Belongs to the lactate permease family.</text>
</comment>
<evidence type="ECO:0000313" key="10">
    <source>
        <dbReference type="Proteomes" id="UP000049455"/>
    </source>
</evidence>
<feature type="transmembrane region" description="Helical" evidence="8">
    <location>
        <begin position="233"/>
        <end position="250"/>
    </location>
</feature>
<feature type="transmembrane region" description="Helical" evidence="8">
    <location>
        <begin position="107"/>
        <end position="134"/>
    </location>
</feature>
<reference evidence="9 10" key="1">
    <citation type="submission" date="2015-09" db="EMBL/GenBank/DDBJ databases">
        <authorList>
            <person name="Jackson K.R."/>
            <person name="Lunt B.L."/>
            <person name="Fisher J.N.B."/>
            <person name="Gardner A.V."/>
            <person name="Bailey M.E."/>
            <person name="Deus L.M."/>
            <person name="Earl A.S."/>
            <person name="Gibby P.D."/>
            <person name="Hartmann K.A."/>
            <person name="Liu J.E."/>
            <person name="Manci A.M."/>
            <person name="Nielsen D.A."/>
            <person name="Solomon M.B."/>
            <person name="Breakwell D.P."/>
            <person name="Burnett S.H."/>
            <person name="Grose J.H."/>
        </authorList>
    </citation>
    <scope>NUCLEOTIDE SEQUENCE [LARGE SCALE GENOMIC DNA]</scope>
    <source>
        <strain evidence="9 10">CECT 7799</strain>
    </source>
</reference>
<dbReference type="Proteomes" id="UP000049455">
    <property type="component" value="Unassembled WGS sequence"/>
</dbReference>
<keyword evidence="3 8" id="KW-0813">Transport</keyword>
<proteinExistence type="inferred from homology"/>
<dbReference type="GO" id="GO:0015295">
    <property type="term" value="F:solute:proton symporter activity"/>
    <property type="evidence" value="ECO:0007669"/>
    <property type="project" value="TreeGrafter"/>
</dbReference>
<dbReference type="STRING" id="313367.JSE7799_01072"/>
<name>A0A0M7B6F6_9RHOB</name>
<dbReference type="AlphaFoldDB" id="A0A0M7B6F6"/>
<evidence type="ECO:0000256" key="8">
    <source>
        <dbReference type="RuleBase" id="RU365092"/>
    </source>
</evidence>
<dbReference type="GO" id="GO:0005886">
    <property type="term" value="C:plasma membrane"/>
    <property type="evidence" value="ECO:0007669"/>
    <property type="project" value="UniProtKB-SubCell"/>
</dbReference>
<feature type="transmembrane region" description="Helical" evidence="8">
    <location>
        <begin position="146"/>
        <end position="165"/>
    </location>
</feature>
<keyword evidence="5 8" id="KW-0812">Transmembrane</keyword>
<protein>
    <recommendedName>
        <fullName evidence="8">L-lactate permease</fullName>
    </recommendedName>
</protein>
<evidence type="ECO:0000256" key="2">
    <source>
        <dbReference type="ARBA" id="ARBA00010100"/>
    </source>
</evidence>
<evidence type="ECO:0000256" key="6">
    <source>
        <dbReference type="ARBA" id="ARBA00022989"/>
    </source>
</evidence>
<dbReference type="InterPro" id="IPR003804">
    <property type="entry name" value="Lactate_perm"/>
</dbReference>
<keyword evidence="7 8" id="KW-0472">Membrane</keyword>